<dbReference type="Pfam" id="PF03466">
    <property type="entry name" value="LysR_substrate"/>
    <property type="match status" value="1"/>
</dbReference>
<name>A0ABS4DI88_9GAMM</name>
<keyword evidence="2" id="KW-0805">Transcription regulation</keyword>
<dbReference type="InterPro" id="IPR036390">
    <property type="entry name" value="WH_DNA-bd_sf"/>
</dbReference>
<dbReference type="SUPFAM" id="SSF53850">
    <property type="entry name" value="Periplasmic binding protein-like II"/>
    <property type="match status" value="1"/>
</dbReference>
<evidence type="ECO:0000256" key="1">
    <source>
        <dbReference type="ARBA" id="ARBA00009437"/>
    </source>
</evidence>
<sequence>MNKLAGMEMFVRVVDCGSFAAAAEASGVSATMVAKHVAAIEQRLGARLLHRTTRKQQLSDVGRLYYERCKQALLEVALAEASALELQAAPKGRLRLVAPVGFGSHMVPALAEYMACHPEVSVELTLDNRPPNLADGGFELGILVGDVTEPGVVARPLRHYRRILAASPAYLARHGHPARPDDLAHHECLGMSYWRRSDVWRLVGPDGITCAVTVGGRFTANQGNALRLAALGGIGIALQPEPLLAEDLAAGRLLRVLPGWSLTPSPMHLIYAQDRHPTAKLRSAIDFLLARYGQDPSAASPESTIRPAPTARTRR</sequence>
<dbReference type="EMBL" id="JAGJRS010000002">
    <property type="protein sequence ID" value="MBP1472771.1"/>
    <property type="molecule type" value="Genomic_DNA"/>
</dbReference>
<feature type="region of interest" description="Disordered" evidence="5">
    <location>
        <begin position="295"/>
        <end position="315"/>
    </location>
</feature>
<evidence type="ECO:0000256" key="2">
    <source>
        <dbReference type="ARBA" id="ARBA00023015"/>
    </source>
</evidence>
<keyword evidence="8" id="KW-1185">Reference proteome</keyword>
<dbReference type="PANTHER" id="PTHR30537">
    <property type="entry name" value="HTH-TYPE TRANSCRIPTIONAL REGULATOR"/>
    <property type="match status" value="1"/>
</dbReference>
<dbReference type="Pfam" id="PF00126">
    <property type="entry name" value="HTH_1"/>
    <property type="match status" value="1"/>
</dbReference>
<evidence type="ECO:0000256" key="3">
    <source>
        <dbReference type="ARBA" id="ARBA00023125"/>
    </source>
</evidence>
<feature type="domain" description="HTH lysR-type" evidence="6">
    <location>
        <begin position="1"/>
        <end position="59"/>
    </location>
</feature>
<evidence type="ECO:0000259" key="6">
    <source>
        <dbReference type="PROSITE" id="PS50931"/>
    </source>
</evidence>
<dbReference type="RefSeq" id="WP_209614508.1">
    <property type="nucleotide sequence ID" value="NZ_JAGJRS010000002.1"/>
</dbReference>
<dbReference type="Gene3D" id="1.10.10.10">
    <property type="entry name" value="Winged helix-like DNA-binding domain superfamily/Winged helix DNA-binding domain"/>
    <property type="match status" value="1"/>
</dbReference>
<comment type="caution">
    <text evidence="7">The sequence shown here is derived from an EMBL/GenBank/DDBJ whole genome shotgun (WGS) entry which is preliminary data.</text>
</comment>
<dbReference type="InterPro" id="IPR036388">
    <property type="entry name" value="WH-like_DNA-bd_sf"/>
</dbReference>
<protein>
    <submittedName>
        <fullName evidence="7">LysR family transcriptional regulator</fullName>
    </submittedName>
</protein>
<keyword evidence="4" id="KW-0804">Transcription</keyword>
<evidence type="ECO:0000313" key="7">
    <source>
        <dbReference type="EMBL" id="MBP1472771.1"/>
    </source>
</evidence>
<reference evidence="7 8" key="1">
    <citation type="submission" date="2021-04" db="EMBL/GenBank/DDBJ databases">
        <authorList>
            <person name="Huq M.A."/>
        </authorList>
    </citation>
    <scope>NUCLEOTIDE SEQUENCE [LARGE SCALE GENOMIC DNA]</scope>
    <source>
        <strain evidence="7 8">MAH-13</strain>
    </source>
</reference>
<dbReference type="SUPFAM" id="SSF46785">
    <property type="entry name" value="Winged helix' DNA-binding domain"/>
    <property type="match status" value="1"/>
</dbReference>
<organism evidence="7 8">
    <name type="scientific">Frateuria flava</name>
    <dbReference type="NCBI Taxonomy" id="2821489"/>
    <lineage>
        <taxon>Bacteria</taxon>
        <taxon>Pseudomonadati</taxon>
        <taxon>Pseudomonadota</taxon>
        <taxon>Gammaproteobacteria</taxon>
        <taxon>Lysobacterales</taxon>
        <taxon>Rhodanobacteraceae</taxon>
        <taxon>Frateuria</taxon>
    </lineage>
</organism>
<proteinExistence type="inferred from homology"/>
<dbReference type="PROSITE" id="PS50931">
    <property type="entry name" value="HTH_LYSR"/>
    <property type="match status" value="1"/>
</dbReference>
<dbReference type="InterPro" id="IPR005119">
    <property type="entry name" value="LysR_subst-bd"/>
</dbReference>
<accession>A0ABS4DI88</accession>
<dbReference type="Proteomes" id="UP000823790">
    <property type="component" value="Unassembled WGS sequence"/>
</dbReference>
<evidence type="ECO:0000313" key="8">
    <source>
        <dbReference type="Proteomes" id="UP000823790"/>
    </source>
</evidence>
<evidence type="ECO:0000256" key="5">
    <source>
        <dbReference type="SAM" id="MobiDB-lite"/>
    </source>
</evidence>
<keyword evidence="3" id="KW-0238">DNA-binding</keyword>
<dbReference type="PANTHER" id="PTHR30537:SF5">
    <property type="entry name" value="HTH-TYPE TRANSCRIPTIONAL ACTIVATOR TTDR-RELATED"/>
    <property type="match status" value="1"/>
</dbReference>
<feature type="compositionally biased region" description="Low complexity" evidence="5">
    <location>
        <begin position="306"/>
        <end position="315"/>
    </location>
</feature>
<dbReference type="Gene3D" id="3.40.190.290">
    <property type="match status" value="1"/>
</dbReference>
<dbReference type="InterPro" id="IPR058163">
    <property type="entry name" value="LysR-type_TF_proteobact-type"/>
</dbReference>
<dbReference type="InterPro" id="IPR000847">
    <property type="entry name" value="LysR_HTH_N"/>
</dbReference>
<evidence type="ECO:0000256" key="4">
    <source>
        <dbReference type="ARBA" id="ARBA00023163"/>
    </source>
</evidence>
<comment type="similarity">
    <text evidence="1">Belongs to the LysR transcriptional regulatory family.</text>
</comment>
<gene>
    <name evidence="7" type="ORF">J7I44_00530</name>
</gene>